<protein>
    <submittedName>
        <fullName evidence="2">Uncharacterized protein</fullName>
    </submittedName>
</protein>
<dbReference type="EMBL" id="CAXDID020000099">
    <property type="protein sequence ID" value="CAL6025451.1"/>
    <property type="molecule type" value="Genomic_DNA"/>
</dbReference>
<reference evidence="2" key="1">
    <citation type="submission" date="2023-06" db="EMBL/GenBank/DDBJ databases">
        <authorList>
            <person name="Kurt Z."/>
        </authorList>
    </citation>
    <scope>NUCLEOTIDE SEQUENCE</scope>
</reference>
<evidence type="ECO:0000313" key="3">
    <source>
        <dbReference type="EMBL" id="CAL6025451.1"/>
    </source>
</evidence>
<accession>A0AA86U3Y3</accession>
<dbReference type="Proteomes" id="UP001642409">
    <property type="component" value="Unassembled WGS sequence"/>
</dbReference>
<evidence type="ECO:0000256" key="1">
    <source>
        <dbReference type="SAM" id="MobiDB-lite"/>
    </source>
</evidence>
<evidence type="ECO:0000313" key="4">
    <source>
        <dbReference type="Proteomes" id="UP001642409"/>
    </source>
</evidence>
<sequence length="611" mass="70707">MKKAVEPKTKNVAQHGSQYIHQNSVLSKTNVFQQDRAKSAHVKSNQLQTLNKDFDHYYNTQVKVSEGINEILRAQSSKFDWKDKIPSKQTSKSIRRTKDLSTTAAYLTTQYLRAASTASITKTPTIQVPTRKLETASFINQKESLEKSRSKALLNDEATQLQEQAVRSCQQIAFDLQKMEKLTTRENIKLSAAETKETLNRIQSLKLLHKQRKEQQLKSQLDFHLKYSLEHQDKIDKIYASAGNAQPATIVNPNATCALDRDWIVSRTAPRSQSNAFFVTNRMSIPRAQSAKKQRIYINKQRPGSFLDNQLNFQSQMKLIDLIEPSDFNNSTKQLPSRSPICKSGFKALELQRDKFGRRLLTDLMHKEPVQTIRHLNPQEACEQYIKALNTNQKPPELEFELMMKSITEQGVDVIIKQEQQQTQELMNEYNHEPLPQETKSQFLDRAIKLGHPEIVNLIEQTQTLEEIEMERTARQQLEATRLMTKTPDAEKALKRMIKTVKETEFKEDRWQALATYNALADNNTEKYRKEILTMLTEKQKQLYFEPPKEHFQVILGDMLGQFEKQLDAQSIRNLQAEPVKRSVGVDRSGRKIIVKEKMEQINIWLPHTVK</sequence>
<proteinExistence type="predicted"/>
<comment type="caution">
    <text evidence="2">The sequence shown here is derived from an EMBL/GenBank/DDBJ whole genome shotgun (WGS) entry which is preliminary data.</text>
</comment>
<dbReference type="AlphaFoldDB" id="A0AA86U3Y3"/>
<keyword evidence="4" id="KW-1185">Reference proteome</keyword>
<organism evidence="2">
    <name type="scientific">Hexamita inflata</name>
    <dbReference type="NCBI Taxonomy" id="28002"/>
    <lineage>
        <taxon>Eukaryota</taxon>
        <taxon>Metamonada</taxon>
        <taxon>Diplomonadida</taxon>
        <taxon>Hexamitidae</taxon>
        <taxon>Hexamitinae</taxon>
        <taxon>Hexamita</taxon>
    </lineage>
</organism>
<gene>
    <name evidence="2" type="ORF">HINF_LOCUS29100</name>
    <name evidence="3" type="ORF">HINF_LOCUS30289</name>
</gene>
<evidence type="ECO:0000313" key="2">
    <source>
        <dbReference type="EMBL" id="CAI9941455.1"/>
    </source>
</evidence>
<reference evidence="3 4" key="2">
    <citation type="submission" date="2024-07" db="EMBL/GenBank/DDBJ databases">
        <authorList>
            <person name="Akdeniz Z."/>
        </authorList>
    </citation>
    <scope>NUCLEOTIDE SEQUENCE [LARGE SCALE GENOMIC DNA]</scope>
</reference>
<feature type="region of interest" description="Disordered" evidence="1">
    <location>
        <begin position="1"/>
        <end position="20"/>
    </location>
</feature>
<feature type="compositionally biased region" description="Polar residues" evidence="1">
    <location>
        <begin position="11"/>
        <end position="20"/>
    </location>
</feature>
<name>A0AA86U3Y3_9EUKA</name>
<dbReference type="EMBL" id="CATOUU010000694">
    <property type="protein sequence ID" value="CAI9941455.1"/>
    <property type="molecule type" value="Genomic_DNA"/>
</dbReference>